<feature type="transmembrane region" description="Helical" evidence="3">
    <location>
        <begin position="412"/>
        <end position="434"/>
    </location>
</feature>
<evidence type="ECO:0000256" key="1">
    <source>
        <dbReference type="ARBA" id="ARBA00004141"/>
    </source>
</evidence>
<dbReference type="PROSITE" id="PS50850">
    <property type="entry name" value="MFS"/>
    <property type="match status" value="1"/>
</dbReference>
<keyword evidence="3" id="KW-0472">Membrane</keyword>
<feature type="non-terminal residue" evidence="5">
    <location>
        <position position="521"/>
    </location>
</feature>
<feature type="transmembrane region" description="Helical" evidence="3">
    <location>
        <begin position="152"/>
        <end position="172"/>
    </location>
</feature>
<feature type="transmembrane region" description="Helical" evidence="3">
    <location>
        <begin position="179"/>
        <end position="200"/>
    </location>
</feature>
<keyword evidence="3" id="KW-1133">Transmembrane helix</keyword>
<comment type="subcellular location">
    <subcellularLocation>
        <location evidence="1">Membrane</location>
        <topology evidence="1">Multi-pass membrane protein</topology>
    </subcellularLocation>
</comment>
<feature type="transmembrane region" description="Helical" evidence="3">
    <location>
        <begin position="206"/>
        <end position="229"/>
    </location>
</feature>
<name>A0ABN8NGY7_9CNID</name>
<dbReference type="CDD" id="cd17352">
    <property type="entry name" value="MFS_MCT_SLC16"/>
    <property type="match status" value="1"/>
</dbReference>
<feature type="domain" description="Major facilitator superfamily (MFS) profile" evidence="4">
    <location>
        <begin position="321"/>
        <end position="521"/>
    </location>
</feature>
<feature type="transmembrane region" description="Helical" evidence="3">
    <location>
        <begin position="446"/>
        <end position="470"/>
    </location>
</feature>
<feature type="region of interest" description="Disordered" evidence="2">
    <location>
        <begin position="1"/>
        <end position="60"/>
    </location>
</feature>
<dbReference type="Proteomes" id="UP001159405">
    <property type="component" value="Unassembled WGS sequence"/>
</dbReference>
<feature type="compositionally biased region" description="Basic and acidic residues" evidence="2">
    <location>
        <begin position="30"/>
        <end position="60"/>
    </location>
</feature>
<feature type="transmembrane region" description="Helical" evidence="3">
    <location>
        <begin position="476"/>
        <end position="501"/>
    </location>
</feature>
<evidence type="ECO:0000259" key="4">
    <source>
        <dbReference type="PROSITE" id="PS50850"/>
    </source>
</evidence>
<evidence type="ECO:0000313" key="6">
    <source>
        <dbReference type="Proteomes" id="UP001159405"/>
    </source>
</evidence>
<feature type="transmembrane region" description="Helical" evidence="3">
    <location>
        <begin position="236"/>
        <end position="255"/>
    </location>
</feature>
<dbReference type="PANTHER" id="PTHR11360">
    <property type="entry name" value="MONOCARBOXYLATE TRANSPORTER"/>
    <property type="match status" value="1"/>
</dbReference>
<evidence type="ECO:0000256" key="2">
    <source>
        <dbReference type="SAM" id="MobiDB-lite"/>
    </source>
</evidence>
<keyword evidence="3" id="KW-0812">Transmembrane</keyword>
<dbReference type="PANTHER" id="PTHR11360:SF251">
    <property type="entry name" value="MAJOR FACILITATOR SUPERFAMILY (MFS) PROFILE DOMAIN-CONTAINING PROTEIN"/>
    <property type="match status" value="1"/>
</dbReference>
<feature type="transmembrane region" description="Helical" evidence="3">
    <location>
        <begin position="322"/>
        <end position="344"/>
    </location>
</feature>
<gene>
    <name evidence="5" type="ORF">PLOB_00013918</name>
</gene>
<sequence>MSEYKGSSFQHEKSTCSIGPIPMSSSTIDTVEKSAKPHFEEEAEPAIDHVNEPRLRPEVPDEGFCDIKTKCEDESSRQDSSNKTVEPRHDLEAGLENIPHHDAEVHFDRGWAWVVCATTFLMEFFVGGLITSSGVIYAALVDEFKKSRAETAWVSSLAVSTYYLFFPLGAILSERFGCWVVALLGTLACSIGLLSSSFVTSLPMLYLTYSVVWGMGASFVYFADLLILTKYFKARLAFANGIMALGGAVGGSILNPTMQQMFIHLGLANMFRVLSGVFLILSAFSLVYRPKRGVFPRNGDAMDTECEKKCTFDWEILKNKAFIMWIAVIFIFMLGYMVPFVHLVRLAEDIGIDKTRASLLLTFVTVGSALGRITFGRISDFRGFNRVYVAQLAFLVAGLSNFVVPLTESYNVLAVGAFIFGLFGACYLVLNPVIVCDILGPQKVSYGLGITFFVIAIPRTLGPLIAGWIYDEFQSYALAFYTLGGTTCLSAILTGIVPILLRQMGKYEMDGESEKKTQVEP</sequence>
<feature type="transmembrane region" description="Helical" evidence="3">
    <location>
        <begin position="387"/>
        <end position="406"/>
    </location>
</feature>
<dbReference type="InterPro" id="IPR011701">
    <property type="entry name" value="MFS"/>
</dbReference>
<dbReference type="SUPFAM" id="SSF103473">
    <property type="entry name" value="MFS general substrate transporter"/>
    <property type="match status" value="1"/>
</dbReference>
<comment type="caution">
    <text evidence="5">The sequence shown here is derived from an EMBL/GenBank/DDBJ whole genome shotgun (WGS) entry which is preliminary data.</text>
</comment>
<feature type="transmembrane region" description="Helical" evidence="3">
    <location>
        <begin position="111"/>
        <end position="140"/>
    </location>
</feature>
<dbReference type="InterPro" id="IPR036259">
    <property type="entry name" value="MFS_trans_sf"/>
</dbReference>
<dbReference type="Pfam" id="PF07690">
    <property type="entry name" value="MFS_1"/>
    <property type="match status" value="1"/>
</dbReference>
<feature type="transmembrane region" description="Helical" evidence="3">
    <location>
        <begin position="261"/>
        <end position="288"/>
    </location>
</feature>
<evidence type="ECO:0000313" key="5">
    <source>
        <dbReference type="EMBL" id="CAH3105442.1"/>
    </source>
</evidence>
<keyword evidence="6" id="KW-1185">Reference proteome</keyword>
<evidence type="ECO:0000256" key="3">
    <source>
        <dbReference type="SAM" id="Phobius"/>
    </source>
</evidence>
<reference evidence="5 6" key="1">
    <citation type="submission" date="2022-05" db="EMBL/GenBank/DDBJ databases">
        <authorList>
            <consortium name="Genoscope - CEA"/>
            <person name="William W."/>
        </authorList>
    </citation>
    <scope>NUCLEOTIDE SEQUENCE [LARGE SCALE GENOMIC DNA]</scope>
</reference>
<organism evidence="5 6">
    <name type="scientific">Porites lobata</name>
    <dbReference type="NCBI Taxonomy" id="104759"/>
    <lineage>
        <taxon>Eukaryota</taxon>
        <taxon>Metazoa</taxon>
        <taxon>Cnidaria</taxon>
        <taxon>Anthozoa</taxon>
        <taxon>Hexacorallia</taxon>
        <taxon>Scleractinia</taxon>
        <taxon>Fungiina</taxon>
        <taxon>Poritidae</taxon>
        <taxon>Porites</taxon>
    </lineage>
</organism>
<proteinExistence type="predicted"/>
<accession>A0ABN8NGY7</accession>
<protein>
    <recommendedName>
        <fullName evidence="4">Major facilitator superfamily (MFS) profile domain-containing protein</fullName>
    </recommendedName>
</protein>
<dbReference type="InterPro" id="IPR050327">
    <property type="entry name" value="Proton-linked_MCT"/>
</dbReference>
<dbReference type="Gene3D" id="1.20.1250.20">
    <property type="entry name" value="MFS general substrate transporter like domains"/>
    <property type="match status" value="2"/>
</dbReference>
<dbReference type="EMBL" id="CALNXK010000018">
    <property type="protein sequence ID" value="CAH3105442.1"/>
    <property type="molecule type" value="Genomic_DNA"/>
</dbReference>
<feature type="transmembrane region" description="Helical" evidence="3">
    <location>
        <begin position="356"/>
        <end position="375"/>
    </location>
</feature>
<dbReference type="InterPro" id="IPR020846">
    <property type="entry name" value="MFS_dom"/>
</dbReference>